<dbReference type="GeneID" id="40323224"/>
<feature type="compositionally biased region" description="Basic and acidic residues" evidence="1">
    <location>
        <begin position="145"/>
        <end position="156"/>
    </location>
</feature>
<dbReference type="RefSeq" id="XP_029223461.1">
    <property type="nucleotide sequence ID" value="XM_029376424.1"/>
</dbReference>
<dbReference type="EMBL" id="MKKU01001204">
    <property type="protein sequence ID" value="RNE96882.1"/>
    <property type="molecule type" value="Genomic_DNA"/>
</dbReference>
<evidence type="ECO:0000313" key="2">
    <source>
        <dbReference type="EMBL" id="RNE96882.1"/>
    </source>
</evidence>
<feature type="compositionally biased region" description="Basic residues" evidence="1">
    <location>
        <begin position="115"/>
        <end position="132"/>
    </location>
</feature>
<sequence>MPAVRGTKSATARQLVPKTKRGESKRQSPRHAPATPSGRRQALAAPRPPPLPPRPASRQSWGPSRVLRDGQLLGNAIPGSRRRGLRCRGARFCRALARVRRRRRQRAPFLPRGRPLQRGRRQRKRLQHRPRAAGRQPRTTPPKLLRREPQQRARLR</sequence>
<evidence type="ECO:0000256" key="1">
    <source>
        <dbReference type="SAM" id="MobiDB-lite"/>
    </source>
</evidence>
<feature type="region of interest" description="Disordered" evidence="1">
    <location>
        <begin position="1"/>
        <end position="86"/>
    </location>
</feature>
<comment type="caution">
    <text evidence="2">The sequence shown here is derived from an EMBL/GenBank/DDBJ whole genome shotgun (WGS) entry which is preliminary data.</text>
</comment>
<accession>A0A422MUG5</accession>
<proteinExistence type="predicted"/>
<gene>
    <name evidence="2" type="ORF">Tco025E_09613</name>
</gene>
<feature type="region of interest" description="Disordered" evidence="1">
    <location>
        <begin position="100"/>
        <end position="156"/>
    </location>
</feature>
<reference evidence="2 3" key="1">
    <citation type="journal article" date="2018" name="BMC Genomics">
        <title>Genomic comparison of Trypanosoma conorhini and Trypanosoma rangeli to Trypanosoma cruzi strains of high and low virulence.</title>
        <authorList>
            <person name="Bradwell K.R."/>
            <person name="Koparde V.N."/>
            <person name="Matveyev A.V."/>
            <person name="Serrano M.G."/>
            <person name="Alves J.M."/>
            <person name="Parikh H."/>
            <person name="Huang B."/>
            <person name="Lee V."/>
            <person name="Espinosa-Alvarez O."/>
            <person name="Ortiz P.A."/>
            <person name="Costa-Martins A.G."/>
            <person name="Teixeira M.M."/>
            <person name="Buck G.A."/>
        </authorList>
    </citation>
    <scope>NUCLEOTIDE SEQUENCE [LARGE SCALE GENOMIC DNA]</scope>
    <source>
        <strain evidence="2 3">025E</strain>
    </source>
</reference>
<organism evidence="2 3">
    <name type="scientific">Trypanosoma conorhini</name>
    <dbReference type="NCBI Taxonomy" id="83891"/>
    <lineage>
        <taxon>Eukaryota</taxon>
        <taxon>Discoba</taxon>
        <taxon>Euglenozoa</taxon>
        <taxon>Kinetoplastea</taxon>
        <taxon>Metakinetoplastina</taxon>
        <taxon>Trypanosomatida</taxon>
        <taxon>Trypanosomatidae</taxon>
        <taxon>Trypanosoma</taxon>
    </lineage>
</organism>
<evidence type="ECO:0000313" key="3">
    <source>
        <dbReference type="Proteomes" id="UP000284403"/>
    </source>
</evidence>
<dbReference type="AlphaFoldDB" id="A0A422MUG5"/>
<feature type="compositionally biased region" description="Pro residues" evidence="1">
    <location>
        <begin position="46"/>
        <end position="55"/>
    </location>
</feature>
<keyword evidence="3" id="KW-1185">Reference proteome</keyword>
<dbReference type="Proteomes" id="UP000284403">
    <property type="component" value="Unassembled WGS sequence"/>
</dbReference>
<name>A0A422MUG5_9TRYP</name>
<protein>
    <submittedName>
        <fullName evidence="2">Uncharacterized protein</fullName>
    </submittedName>
</protein>